<accession>A0A399EPF7</accession>
<keyword evidence="4" id="KW-0378">Hydrolase</keyword>
<dbReference type="InterPro" id="IPR052020">
    <property type="entry name" value="Cyclic_di-GMP/3'3'-cGAMP_PDE"/>
</dbReference>
<comment type="caution">
    <text evidence="4">The sequence shown here is derived from an EMBL/GenBank/DDBJ whole genome shotgun (WGS) entry which is preliminary data.</text>
</comment>
<reference evidence="4 5" key="1">
    <citation type="submission" date="2018-08" db="EMBL/GenBank/DDBJ databases">
        <title>Meiothermus luteus KCTC 52599 genome sequencing project.</title>
        <authorList>
            <person name="Da Costa M.S."/>
            <person name="Albuquerque L."/>
            <person name="Raposo P."/>
            <person name="Froufe H.J.C."/>
            <person name="Barroso C.S."/>
            <person name="Egas C."/>
        </authorList>
    </citation>
    <scope>NUCLEOTIDE SEQUENCE [LARGE SCALE GENOMIC DNA]</scope>
    <source>
        <strain evidence="4 5">KCTC 52599</strain>
    </source>
</reference>
<evidence type="ECO:0000256" key="2">
    <source>
        <dbReference type="SAM" id="Phobius"/>
    </source>
</evidence>
<evidence type="ECO:0000313" key="5">
    <source>
        <dbReference type="Proteomes" id="UP000265800"/>
    </source>
</evidence>
<keyword evidence="2" id="KW-0472">Membrane</keyword>
<feature type="transmembrane region" description="Helical" evidence="2">
    <location>
        <begin position="77"/>
        <end position="97"/>
    </location>
</feature>
<feature type="transmembrane region" description="Helical" evidence="2">
    <location>
        <begin position="36"/>
        <end position="57"/>
    </location>
</feature>
<evidence type="ECO:0000256" key="1">
    <source>
        <dbReference type="SAM" id="MobiDB-lite"/>
    </source>
</evidence>
<dbReference type="GO" id="GO:0016787">
    <property type="term" value="F:hydrolase activity"/>
    <property type="evidence" value="ECO:0007669"/>
    <property type="project" value="UniProtKB-KW"/>
</dbReference>
<dbReference type="NCBIfam" id="TIGR00277">
    <property type="entry name" value="HDIG"/>
    <property type="match status" value="1"/>
</dbReference>
<dbReference type="Proteomes" id="UP000265800">
    <property type="component" value="Unassembled WGS sequence"/>
</dbReference>
<dbReference type="Gene3D" id="1.10.3210.10">
    <property type="entry name" value="Hypothetical protein af1432"/>
    <property type="match status" value="1"/>
</dbReference>
<dbReference type="SUPFAM" id="SSF109604">
    <property type="entry name" value="HD-domain/PDEase-like"/>
    <property type="match status" value="1"/>
</dbReference>
<keyword evidence="5" id="KW-1185">Reference proteome</keyword>
<dbReference type="SMART" id="SM00471">
    <property type="entry name" value="HDc"/>
    <property type="match status" value="1"/>
</dbReference>
<feature type="region of interest" description="Disordered" evidence="1">
    <location>
        <begin position="453"/>
        <end position="475"/>
    </location>
</feature>
<dbReference type="CDD" id="cd00077">
    <property type="entry name" value="HDc"/>
    <property type="match status" value="1"/>
</dbReference>
<dbReference type="OrthoDB" id="23815at2"/>
<dbReference type="SUPFAM" id="SSF55781">
    <property type="entry name" value="GAF domain-like"/>
    <property type="match status" value="1"/>
</dbReference>
<dbReference type="EC" id="3.1.4.-" evidence="4"/>
<organism evidence="4 5">
    <name type="scientific">Meiothermus luteus</name>
    <dbReference type="NCBI Taxonomy" id="2026184"/>
    <lineage>
        <taxon>Bacteria</taxon>
        <taxon>Thermotogati</taxon>
        <taxon>Deinococcota</taxon>
        <taxon>Deinococci</taxon>
        <taxon>Thermales</taxon>
        <taxon>Thermaceae</taxon>
        <taxon>Meiothermus</taxon>
    </lineage>
</organism>
<feature type="transmembrane region" description="Helical" evidence="2">
    <location>
        <begin position="12"/>
        <end position="29"/>
    </location>
</feature>
<sequence length="475" mass="53407">MTGLKQTFYGRVLNLLAFLVWGGFSFFTLPDDYQAFAFLFLIPLAWQAGLRGLVWVVPLLLGNNLLQHLYPWGGVNWDSLLVTTLPGGLALGFVAVLRERDWRRKWELEESLRYMHLLEEGSLAISNAADPLELTESAMTALHNLKIAPHLAFVRFREGRPVVVSARGGLERYRGRHLPQQKLSSLASLTDSFTVGNYLEGIPESVGWSTAAVPVSARQKRPLGVVILAREGHRPFEAREKAIVNSLARVMGAQLGQMEALKQLEDAYDGTLRALGLALEFRDHETQGHTKRVAAWADQLAQDVGLDASMRKFLRWGAYLHDIGKLSISDHILRKPGKLTDEEWEVMKSHVIKGWEMLSRVPFLPQETLEVVRHHHENWDGTGYPDGLKGQDIPILARIFAVVDTFDALYSPRPYKRAWKPAEIIEELQRLKGKKLDPKLVDIFIQRITSPSGRGAMEAANPSRNLEAWPSPPQG</sequence>
<dbReference type="AlphaFoldDB" id="A0A399EPF7"/>
<name>A0A399EPF7_9DEIN</name>
<dbReference type="PANTHER" id="PTHR45228">
    <property type="entry name" value="CYCLIC DI-GMP PHOSPHODIESTERASE TM_0186-RELATED"/>
    <property type="match status" value="1"/>
</dbReference>
<keyword evidence="2" id="KW-0812">Transmembrane</keyword>
<dbReference type="InterPro" id="IPR037522">
    <property type="entry name" value="HD_GYP_dom"/>
</dbReference>
<protein>
    <submittedName>
        <fullName evidence="4">3'3'-cGAMP-specific phosphodiesterase 2</fullName>
        <ecNumber evidence="4">3.1.4.-</ecNumber>
    </submittedName>
</protein>
<dbReference type="InterPro" id="IPR006675">
    <property type="entry name" value="HDIG_dom"/>
</dbReference>
<feature type="domain" description="HD-GYP" evidence="3">
    <location>
        <begin position="264"/>
        <end position="460"/>
    </location>
</feature>
<dbReference type="PROSITE" id="PS51832">
    <property type="entry name" value="HD_GYP"/>
    <property type="match status" value="1"/>
</dbReference>
<evidence type="ECO:0000259" key="3">
    <source>
        <dbReference type="PROSITE" id="PS51832"/>
    </source>
</evidence>
<proteinExistence type="predicted"/>
<evidence type="ECO:0000313" key="4">
    <source>
        <dbReference type="EMBL" id="RIH84021.1"/>
    </source>
</evidence>
<keyword evidence="2" id="KW-1133">Transmembrane helix</keyword>
<dbReference type="RefSeq" id="WP_119360578.1">
    <property type="nucleotide sequence ID" value="NZ_QWKZ01000068.1"/>
</dbReference>
<dbReference type="EMBL" id="QWKZ01000068">
    <property type="protein sequence ID" value="RIH84021.1"/>
    <property type="molecule type" value="Genomic_DNA"/>
</dbReference>
<gene>
    <name evidence="4" type="ORF">Mlute_02020</name>
</gene>
<dbReference type="Pfam" id="PF13487">
    <property type="entry name" value="HD_5"/>
    <property type="match status" value="1"/>
</dbReference>
<dbReference type="InterPro" id="IPR003607">
    <property type="entry name" value="HD/PDEase_dom"/>
</dbReference>